<dbReference type="KEGG" id="pko:PKOR_04865"/>
<dbReference type="PRINTS" id="PR00413">
    <property type="entry name" value="HADHALOGNASE"/>
</dbReference>
<dbReference type="SFLD" id="SFLDG01129">
    <property type="entry name" value="C1.5:_HAD__Beta-PGM__Phosphata"/>
    <property type="match status" value="1"/>
</dbReference>
<dbReference type="Gene3D" id="3.40.50.1000">
    <property type="entry name" value="HAD superfamily/HAD-like"/>
    <property type="match status" value="1"/>
</dbReference>
<dbReference type="RefSeq" id="WP_046309464.1">
    <property type="nucleotide sequence ID" value="NZ_CBCSCY010000009.1"/>
</dbReference>
<accession>A0A0E3UWD1</accession>
<comment type="similarity">
    <text evidence="1">Belongs to the HAD-like hydrolase superfamily. S-2-haloalkanoic acid dehalogenase family.</text>
</comment>
<dbReference type="Gene3D" id="1.10.150.240">
    <property type="entry name" value="Putative phosphatase, domain 2"/>
    <property type="match status" value="1"/>
</dbReference>
<dbReference type="InterPro" id="IPR006328">
    <property type="entry name" value="2-HAD"/>
</dbReference>
<dbReference type="InterPro" id="IPR036412">
    <property type="entry name" value="HAD-like_sf"/>
</dbReference>
<dbReference type="OrthoDB" id="264363at2"/>
<dbReference type="NCBIfam" id="TIGR01428">
    <property type="entry name" value="HAD_type_II"/>
    <property type="match status" value="1"/>
</dbReference>
<dbReference type="InterPro" id="IPR051540">
    <property type="entry name" value="S-2-haloacid_dehalogenase"/>
</dbReference>
<dbReference type="SFLD" id="SFLDS00003">
    <property type="entry name" value="Haloacid_Dehalogenase"/>
    <property type="match status" value="1"/>
</dbReference>
<reference evidence="3 4" key="1">
    <citation type="journal article" date="2015" name="Sci. Rep.">
        <title>Unraveling adaptation of Pontibacter korlensis to radiation and infertility in desert through complete genome and comparative transcriptomic analysis.</title>
        <authorList>
            <person name="Dai J."/>
            <person name="Dai W."/>
            <person name="Qiu C."/>
            <person name="Yang Z."/>
            <person name="Zhang Y."/>
            <person name="Zhou M."/>
            <person name="Zhang L."/>
            <person name="Fang C."/>
            <person name="Gao Q."/>
            <person name="Yang Q."/>
            <person name="Li X."/>
            <person name="Wang Z."/>
            <person name="Wang Z."/>
            <person name="Jia Z."/>
            <person name="Chen X."/>
        </authorList>
    </citation>
    <scope>NUCLEOTIDE SEQUENCE [LARGE SCALE GENOMIC DNA]</scope>
    <source>
        <strain evidence="3 4">X14-1T</strain>
    </source>
</reference>
<dbReference type="SUPFAM" id="SSF56784">
    <property type="entry name" value="HAD-like"/>
    <property type="match status" value="1"/>
</dbReference>
<dbReference type="InterPro" id="IPR006439">
    <property type="entry name" value="HAD-SF_hydro_IA"/>
</dbReference>
<dbReference type="Proteomes" id="UP000033109">
    <property type="component" value="Chromosome"/>
</dbReference>
<name>A0A0E3UWD1_9BACT</name>
<gene>
    <name evidence="3" type="ORF">PKOR_04865</name>
</gene>
<dbReference type="InterPro" id="IPR023198">
    <property type="entry name" value="PGP-like_dom2"/>
</dbReference>
<dbReference type="EMBL" id="CP009621">
    <property type="protein sequence ID" value="AKD02576.1"/>
    <property type="molecule type" value="Genomic_DNA"/>
</dbReference>
<evidence type="ECO:0000313" key="3">
    <source>
        <dbReference type="EMBL" id="AKD02576.1"/>
    </source>
</evidence>
<dbReference type="Pfam" id="PF00702">
    <property type="entry name" value="Hydrolase"/>
    <property type="match status" value="1"/>
</dbReference>
<dbReference type="GO" id="GO:0019120">
    <property type="term" value="F:hydrolase activity, acting on acid halide bonds, in C-halide compounds"/>
    <property type="evidence" value="ECO:0007669"/>
    <property type="project" value="InterPro"/>
</dbReference>
<dbReference type="NCBIfam" id="TIGR01493">
    <property type="entry name" value="HAD-SF-IA-v2"/>
    <property type="match status" value="1"/>
</dbReference>
<dbReference type="PANTHER" id="PTHR43316:SF3">
    <property type="entry name" value="HALOACID DEHALOGENASE, TYPE II (AFU_ORTHOLOGUE AFUA_2G07750)-RELATED"/>
    <property type="match status" value="1"/>
</dbReference>
<dbReference type="CDD" id="cd02588">
    <property type="entry name" value="HAD_L2-DEX"/>
    <property type="match status" value="1"/>
</dbReference>
<protein>
    <recommendedName>
        <fullName evidence="5">Haloacid dehalogenase</fullName>
    </recommendedName>
</protein>
<dbReference type="InterPro" id="IPR023214">
    <property type="entry name" value="HAD_sf"/>
</dbReference>
<keyword evidence="4" id="KW-1185">Reference proteome</keyword>
<proteinExistence type="inferred from homology"/>
<evidence type="ECO:0000313" key="4">
    <source>
        <dbReference type="Proteomes" id="UP000033109"/>
    </source>
</evidence>
<sequence length="233" mass="25975">MPNTNLNSNKGRPAVLLFDVNETLLDMSDMQKAVNETFGNELAFKLWFALLLEYSLVENVTNTYHNFSEVGQAVMRMTAEKIGKDIPEEKQKELVNMVKETQPHPDVIPGLEKLQQAGFRLATLTNSPAKSSIPHLEKVGLKRFFEDTYSVDSVEKFKPHSSPYQYAADQLGVKLEEVMMVAAHGWDIAGALRAGARAAFISRPGQALYPLAPKPELTTPTLLELAEQLVKME</sequence>
<dbReference type="AlphaFoldDB" id="A0A0E3UWD1"/>
<keyword evidence="2" id="KW-0378">Hydrolase</keyword>
<evidence type="ECO:0000256" key="2">
    <source>
        <dbReference type="ARBA" id="ARBA00022801"/>
    </source>
</evidence>
<dbReference type="HOGENOM" id="CLU_045011_3_1_10"/>
<dbReference type="PATRIC" id="fig|400092.3.peg.1087"/>
<dbReference type="PANTHER" id="PTHR43316">
    <property type="entry name" value="HYDROLASE, HALOACID DELAHOGENASE-RELATED"/>
    <property type="match status" value="1"/>
</dbReference>
<organism evidence="3 4">
    <name type="scientific">Pontibacter korlensis</name>
    <dbReference type="NCBI Taxonomy" id="400092"/>
    <lineage>
        <taxon>Bacteria</taxon>
        <taxon>Pseudomonadati</taxon>
        <taxon>Bacteroidota</taxon>
        <taxon>Cytophagia</taxon>
        <taxon>Cytophagales</taxon>
        <taxon>Hymenobacteraceae</taxon>
        <taxon>Pontibacter</taxon>
    </lineage>
</organism>
<evidence type="ECO:0000256" key="1">
    <source>
        <dbReference type="ARBA" id="ARBA00008106"/>
    </source>
</evidence>
<evidence type="ECO:0008006" key="5">
    <source>
        <dbReference type="Google" id="ProtNLM"/>
    </source>
</evidence>
<dbReference type="STRING" id="400092.PKOR_04865"/>